<name>A0ABR3W9B1_9PEZI</name>
<dbReference type="EMBL" id="JAZHXJ010000591">
    <property type="protein sequence ID" value="KAL1856469.1"/>
    <property type="molecule type" value="Genomic_DNA"/>
</dbReference>
<comment type="caution">
    <text evidence="1">The sequence shown here is derived from an EMBL/GenBank/DDBJ whole genome shotgun (WGS) entry which is preliminary data.</text>
</comment>
<evidence type="ECO:0000313" key="1">
    <source>
        <dbReference type="EMBL" id="KAL1856469.1"/>
    </source>
</evidence>
<gene>
    <name evidence="1" type="ORF">VTK73DRAFT_8275</name>
</gene>
<organism evidence="1 2">
    <name type="scientific">Phialemonium thermophilum</name>
    <dbReference type="NCBI Taxonomy" id="223376"/>
    <lineage>
        <taxon>Eukaryota</taxon>
        <taxon>Fungi</taxon>
        <taxon>Dikarya</taxon>
        <taxon>Ascomycota</taxon>
        <taxon>Pezizomycotina</taxon>
        <taxon>Sordariomycetes</taxon>
        <taxon>Sordariomycetidae</taxon>
        <taxon>Cephalothecales</taxon>
        <taxon>Cephalothecaceae</taxon>
        <taxon>Phialemonium</taxon>
    </lineage>
</organism>
<sequence>MVPSYGLFNQSCAELLHAVTNSRLLYLAGPCDPPIVPGQACIFPLCRQTSPVPIGNGGKSTDNVDLPRFTLYGVALLLSSVPHSGQRRLQLDKRKEPWLARTDKKVQVTKYKLGDLDPSQMGGKMGGLQVGHDNCQCLRTSSEIHTRGFQPRP</sequence>
<protein>
    <submittedName>
        <fullName evidence="1">Uncharacterized protein</fullName>
    </submittedName>
</protein>
<accession>A0ABR3W9B1</accession>
<evidence type="ECO:0000313" key="2">
    <source>
        <dbReference type="Proteomes" id="UP001586593"/>
    </source>
</evidence>
<keyword evidence="2" id="KW-1185">Reference proteome</keyword>
<proteinExistence type="predicted"/>
<reference evidence="1 2" key="1">
    <citation type="journal article" date="2024" name="Commun. Biol.">
        <title>Comparative genomic analysis of thermophilic fungi reveals convergent evolutionary adaptations and gene losses.</title>
        <authorList>
            <person name="Steindorff A.S."/>
            <person name="Aguilar-Pontes M.V."/>
            <person name="Robinson A.J."/>
            <person name="Andreopoulos B."/>
            <person name="LaButti K."/>
            <person name="Kuo A."/>
            <person name="Mondo S."/>
            <person name="Riley R."/>
            <person name="Otillar R."/>
            <person name="Haridas S."/>
            <person name="Lipzen A."/>
            <person name="Grimwood J."/>
            <person name="Schmutz J."/>
            <person name="Clum A."/>
            <person name="Reid I.D."/>
            <person name="Moisan M.C."/>
            <person name="Butler G."/>
            <person name="Nguyen T.T.M."/>
            <person name="Dewar K."/>
            <person name="Conant G."/>
            <person name="Drula E."/>
            <person name="Henrissat B."/>
            <person name="Hansel C."/>
            <person name="Singer S."/>
            <person name="Hutchinson M.I."/>
            <person name="de Vries R.P."/>
            <person name="Natvig D.O."/>
            <person name="Powell A.J."/>
            <person name="Tsang A."/>
            <person name="Grigoriev I.V."/>
        </authorList>
    </citation>
    <scope>NUCLEOTIDE SEQUENCE [LARGE SCALE GENOMIC DNA]</scope>
    <source>
        <strain evidence="1 2">ATCC 24622</strain>
    </source>
</reference>
<dbReference type="Proteomes" id="UP001586593">
    <property type="component" value="Unassembled WGS sequence"/>
</dbReference>